<keyword evidence="1" id="KW-0812">Transmembrane</keyword>
<keyword evidence="1" id="KW-0472">Membrane</keyword>
<accession>A0A101FIK1</accession>
<dbReference type="AlphaFoldDB" id="A0A101FIK1"/>
<sequence>MAATRKKELTLGVVFTLVFVGILFLMFQPYFGRGQNFLAYADELFNSLAKGSAYFIPKTKTKVEKFKGKILDIEINLKKPTDTPQDLQTRIALNTKLYTLAGAQVEDKGNGKIKIVGDLGQILSSALEDADAMYWNKGDFIKEKYGYQDEKKMFRQWHNSLSAINKKLTLEKKVEMAQIVNEVVTKAIEPSYNFYGITPESVKSKPGLLTGLLVFYVLYTVWWGFAIMYLMEGLGFSTKKGKKKEV</sequence>
<protein>
    <submittedName>
        <fullName evidence="2">Uncharacterized protein</fullName>
    </submittedName>
</protein>
<keyword evidence="1" id="KW-1133">Transmembrane helix</keyword>
<dbReference type="EMBL" id="DLVE01000036">
    <property type="protein sequence ID" value="HAA83724.1"/>
    <property type="molecule type" value="Genomic_DNA"/>
</dbReference>
<evidence type="ECO:0000256" key="1">
    <source>
        <dbReference type="SAM" id="Phobius"/>
    </source>
</evidence>
<gene>
    <name evidence="2" type="ORF">DCE01_02910</name>
</gene>
<reference evidence="2 3" key="1">
    <citation type="journal article" date="2018" name="Nat. Biotechnol.">
        <title>A standardized bacterial taxonomy based on genome phylogeny substantially revises the tree of life.</title>
        <authorList>
            <person name="Parks D.H."/>
            <person name="Chuvochina M."/>
            <person name="Waite D.W."/>
            <person name="Rinke C."/>
            <person name="Skarshewski A."/>
            <person name="Chaumeil P.A."/>
            <person name="Hugenholtz P."/>
        </authorList>
    </citation>
    <scope>NUCLEOTIDE SEQUENCE [LARGE SCALE GENOMIC DNA]</scope>
    <source>
        <strain evidence="2">UBA12529</strain>
    </source>
</reference>
<comment type="caution">
    <text evidence="2">The sequence shown here is derived from an EMBL/GenBank/DDBJ whole genome shotgun (WGS) entry which is preliminary data.</text>
</comment>
<feature type="transmembrane region" description="Helical" evidence="1">
    <location>
        <begin position="208"/>
        <end position="230"/>
    </location>
</feature>
<evidence type="ECO:0000313" key="2">
    <source>
        <dbReference type="EMBL" id="HAA83724.1"/>
    </source>
</evidence>
<proteinExistence type="predicted"/>
<feature type="transmembrane region" description="Helical" evidence="1">
    <location>
        <begin position="9"/>
        <end position="31"/>
    </location>
</feature>
<dbReference type="Proteomes" id="UP000257240">
    <property type="component" value="Unassembled WGS sequence"/>
</dbReference>
<name>A0A101FIK1_9BACT</name>
<evidence type="ECO:0000313" key="3">
    <source>
        <dbReference type="Proteomes" id="UP000257240"/>
    </source>
</evidence>
<organism evidence="2 3">
    <name type="scientific">Thermodesulfobacterium commune</name>
    <dbReference type="NCBI Taxonomy" id="1741"/>
    <lineage>
        <taxon>Bacteria</taxon>
        <taxon>Pseudomonadati</taxon>
        <taxon>Thermodesulfobacteriota</taxon>
        <taxon>Thermodesulfobacteria</taxon>
        <taxon>Thermodesulfobacteriales</taxon>
        <taxon>Thermodesulfobacteriaceae</taxon>
        <taxon>Thermodesulfobacterium</taxon>
    </lineage>
</organism>